<accession>A0A814HKB9</accession>
<dbReference type="SUPFAM" id="SSF50911">
    <property type="entry name" value="Mannose 6-phosphate receptor domain"/>
    <property type="match status" value="6"/>
</dbReference>
<dbReference type="Proteomes" id="UP000663860">
    <property type="component" value="Unassembled WGS sequence"/>
</dbReference>
<proteinExistence type="predicted"/>
<sequence>MTLRFWLTIITISSALLTSSVIADDPCRFETTKGIIDLTSVGRTDGKPAYADKTPPASTDYKYSYNPCKPFTELPNCIGVAACQISADGKLSFSLGKQESVKWNPGAGMGSIPSITYTQGAKVVTVTLVCSTDGSEDFDAMGESPINNYKFRLSHKCACWNGCGDVPPQTSTSSGSTTTTAVIIVDPCKYQTEKGIIDLTSVGRTDGKPAYADKTPPASADYKYSYNPCQPFTELPTCIGVAACQISADGKYSFSLGKQESVKWNPGAGMGSIPSITYTQGAKLVTVTLVCSTDGTEDFDAMGESPINNYKFRLSHKCACWDGCRHVTPQTSTPSITTSTASITSTTSKVIIVDPCKYQTEKGIIDLTSVGRTDGKPAYADKTPPASADYKYSYNPCKPFTELPNCIGVAACQISADGKLSFSLGKQESVKWNPGAGMSSIPSITYTEGAKVVTVTLVCSTDGSEDFDALGESPINNYKFRLSHKCACWDGCGDVPPQTSTSSGSTTTTAVIIVDPCKYQTEKGIIDLTSVGRTDGKPAYADKTPPASADYKYSYNPCQPFTELPTCIGVAACQISADGKYSFSLGKQESVKWNPGAGMGSIPSITYTQGAKLVTVTLVCSTDGTEDFDAMGESPINNYKFRLSHKCACWDGCRHVTPQTSTTSTTSTTISTVSVTSMTTSSTSAASTTSTASPSTTSTISTPLASSTSTTLPISTSTSTISTTFTTSITTTTTTTTTTAVIIVDPCKYQTEKGIIDLTSVGRTDGKPAYADKTPPALTNYKYSYNPCKPFTEHPNCIGVAACQISADGKLSFSLGKQESVKWNPGAGLASLPSISYSEGFKQVTVTLQCSTDGSENFEAFGESPVNNYKFRLIHKCACYDGCKNVTPQTSTSSGSTVSITSTTASTTSAASTPSTTTTTITSTTTTSRTTSTTTSSTSTTTSTASTATSRTSSTTTPSTTTSTASITSTTSKVIIVDPCKYQTEKGIIDLTSVGRTDGKPAYADKTPPAFADYKYSYNPCKPFTELPNCIGVAACQISADGKLSFSLGKQESVKWNPGAGLGSLPSVTYTQGAKVVTVTLVCSTDGTEDFDALGESPINNYKFRLSHKCACWDGCAHTPPQTSTTAPGGGGAGLGGGAEFIMILLVLVFVCFVGFIQGN</sequence>
<feature type="region of interest" description="Disordered" evidence="1">
    <location>
        <begin position="888"/>
        <end position="964"/>
    </location>
</feature>
<evidence type="ECO:0000256" key="2">
    <source>
        <dbReference type="SAM" id="Phobius"/>
    </source>
</evidence>
<evidence type="ECO:0000256" key="3">
    <source>
        <dbReference type="SAM" id="SignalP"/>
    </source>
</evidence>
<evidence type="ECO:0000313" key="4">
    <source>
        <dbReference type="EMBL" id="CAF1011997.1"/>
    </source>
</evidence>
<keyword evidence="2" id="KW-1133">Transmembrane helix</keyword>
<gene>
    <name evidence="4" type="ORF">IZO911_LOCUS18234</name>
</gene>
<name>A0A814HKB9_9BILA</name>
<keyword evidence="2" id="KW-0812">Transmembrane</keyword>
<comment type="caution">
    <text evidence="4">The sequence shown here is derived from an EMBL/GenBank/DDBJ whole genome shotgun (WGS) entry which is preliminary data.</text>
</comment>
<feature type="compositionally biased region" description="Low complexity" evidence="1">
    <location>
        <begin position="890"/>
        <end position="964"/>
    </location>
</feature>
<feature type="region of interest" description="Disordered" evidence="1">
    <location>
        <begin position="683"/>
        <end position="716"/>
    </location>
</feature>
<evidence type="ECO:0000313" key="5">
    <source>
        <dbReference type="Proteomes" id="UP000663860"/>
    </source>
</evidence>
<feature type="chain" id="PRO_5032856997" evidence="3">
    <location>
        <begin position="24"/>
        <end position="1160"/>
    </location>
</feature>
<organism evidence="4 5">
    <name type="scientific">Adineta steineri</name>
    <dbReference type="NCBI Taxonomy" id="433720"/>
    <lineage>
        <taxon>Eukaryota</taxon>
        <taxon>Metazoa</taxon>
        <taxon>Spiralia</taxon>
        <taxon>Gnathifera</taxon>
        <taxon>Rotifera</taxon>
        <taxon>Eurotatoria</taxon>
        <taxon>Bdelloidea</taxon>
        <taxon>Adinetida</taxon>
        <taxon>Adinetidae</taxon>
        <taxon>Adineta</taxon>
    </lineage>
</organism>
<dbReference type="Gene3D" id="2.70.130.10">
    <property type="entry name" value="Mannose-6-phosphate receptor binding domain"/>
    <property type="match status" value="6"/>
</dbReference>
<dbReference type="PANTHER" id="PTHR15071">
    <property type="entry name" value="MANNOSE-6-PHOSPHATE RECEPTOR FAMILY MEMBER"/>
    <property type="match status" value="1"/>
</dbReference>
<keyword evidence="3" id="KW-0732">Signal</keyword>
<dbReference type="InterPro" id="IPR009011">
    <property type="entry name" value="Man6P_isomerase_rcpt-bd_dom_sf"/>
</dbReference>
<keyword evidence="2" id="KW-0472">Membrane</keyword>
<dbReference type="AlphaFoldDB" id="A0A814HKB9"/>
<dbReference type="GO" id="GO:0005802">
    <property type="term" value="C:trans-Golgi network"/>
    <property type="evidence" value="ECO:0007669"/>
    <property type="project" value="TreeGrafter"/>
</dbReference>
<evidence type="ECO:0000256" key="1">
    <source>
        <dbReference type="SAM" id="MobiDB-lite"/>
    </source>
</evidence>
<dbReference type="GO" id="GO:0000139">
    <property type="term" value="C:Golgi membrane"/>
    <property type="evidence" value="ECO:0007669"/>
    <property type="project" value="UniProtKB-SubCell"/>
</dbReference>
<protein>
    <submittedName>
        <fullName evidence="4">Uncharacterized protein</fullName>
    </submittedName>
</protein>
<feature type="transmembrane region" description="Helical" evidence="2">
    <location>
        <begin position="1133"/>
        <end position="1157"/>
    </location>
</feature>
<reference evidence="4" key="1">
    <citation type="submission" date="2021-02" db="EMBL/GenBank/DDBJ databases">
        <authorList>
            <person name="Nowell W R."/>
        </authorList>
    </citation>
    <scope>NUCLEOTIDE SEQUENCE</scope>
</reference>
<dbReference type="SMART" id="SM01404">
    <property type="entry name" value="CIMR"/>
    <property type="match status" value="1"/>
</dbReference>
<dbReference type="PANTHER" id="PTHR15071:SF0">
    <property type="entry name" value="MANNOSE 6-PHOSPHATE RECEPTOR-LIKE PROTEIN 1"/>
    <property type="match status" value="1"/>
</dbReference>
<feature type="signal peptide" evidence="3">
    <location>
        <begin position="1"/>
        <end position="23"/>
    </location>
</feature>
<dbReference type="EMBL" id="CAJNOE010000174">
    <property type="protein sequence ID" value="CAF1011997.1"/>
    <property type="molecule type" value="Genomic_DNA"/>
</dbReference>